<evidence type="ECO:0000256" key="2">
    <source>
        <dbReference type="ARBA" id="ARBA00022490"/>
    </source>
</evidence>
<dbReference type="EnsemblMetazoa" id="XM_003724050">
    <property type="protein sequence ID" value="XP_003724098"/>
    <property type="gene ID" value="LOC100891278"/>
</dbReference>
<dbReference type="AlphaFoldDB" id="A0A7M7GG47"/>
<feature type="compositionally biased region" description="Basic and acidic residues" evidence="5">
    <location>
        <begin position="95"/>
        <end position="104"/>
    </location>
</feature>
<feature type="compositionally biased region" description="Basic and acidic residues" evidence="5">
    <location>
        <begin position="621"/>
        <end position="640"/>
    </location>
</feature>
<feature type="compositionally biased region" description="Low complexity" evidence="5">
    <location>
        <begin position="125"/>
        <end position="134"/>
    </location>
</feature>
<keyword evidence="7" id="KW-1185">Reference proteome</keyword>
<dbReference type="OMA" id="KSACGGM"/>
<dbReference type="InterPro" id="IPR045329">
    <property type="entry name" value="LZTS"/>
</dbReference>
<reference evidence="7" key="1">
    <citation type="submission" date="2015-02" db="EMBL/GenBank/DDBJ databases">
        <title>Genome sequencing for Strongylocentrotus purpuratus.</title>
        <authorList>
            <person name="Murali S."/>
            <person name="Liu Y."/>
            <person name="Vee V."/>
            <person name="English A."/>
            <person name="Wang M."/>
            <person name="Skinner E."/>
            <person name="Han Y."/>
            <person name="Muzny D.M."/>
            <person name="Worley K.C."/>
            <person name="Gibbs R.A."/>
        </authorList>
    </citation>
    <scope>NUCLEOTIDE SEQUENCE</scope>
</reference>
<dbReference type="GeneID" id="100891278"/>
<keyword evidence="2" id="KW-0963">Cytoplasm</keyword>
<feature type="region of interest" description="Disordered" evidence="5">
    <location>
        <begin position="369"/>
        <end position="388"/>
    </location>
</feature>
<feature type="coiled-coil region" evidence="4">
    <location>
        <begin position="826"/>
        <end position="906"/>
    </location>
</feature>
<feature type="coiled-coil region" evidence="4">
    <location>
        <begin position="758"/>
        <end position="785"/>
    </location>
</feature>
<feature type="region of interest" description="Disordered" evidence="5">
    <location>
        <begin position="244"/>
        <end position="293"/>
    </location>
</feature>
<feature type="compositionally biased region" description="Polar residues" evidence="5">
    <location>
        <begin position="114"/>
        <end position="124"/>
    </location>
</feature>
<evidence type="ECO:0000313" key="6">
    <source>
        <dbReference type="EnsemblMetazoa" id="XP_003724098"/>
    </source>
</evidence>
<evidence type="ECO:0000256" key="4">
    <source>
        <dbReference type="SAM" id="Coils"/>
    </source>
</evidence>
<comment type="subcellular location">
    <subcellularLocation>
        <location evidence="1">Cytoplasm</location>
    </subcellularLocation>
</comment>
<organism evidence="6 7">
    <name type="scientific">Strongylocentrotus purpuratus</name>
    <name type="common">Purple sea urchin</name>
    <dbReference type="NCBI Taxonomy" id="7668"/>
    <lineage>
        <taxon>Eukaryota</taxon>
        <taxon>Metazoa</taxon>
        <taxon>Echinodermata</taxon>
        <taxon>Eleutherozoa</taxon>
        <taxon>Echinozoa</taxon>
        <taxon>Echinoidea</taxon>
        <taxon>Euechinoidea</taxon>
        <taxon>Echinacea</taxon>
        <taxon>Camarodonta</taxon>
        <taxon>Echinidea</taxon>
        <taxon>Strongylocentrotidae</taxon>
        <taxon>Strongylocentrotus</taxon>
    </lineage>
</organism>
<evidence type="ECO:0000256" key="5">
    <source>
        <dbReference type="SAM" id="MobiDB-lite"/>
    </source>
</evidence>
<feature type="compositionally biased region" description="Polar residues" evidence="5">
    <location>
        <begin position="60"/>
        <end position="70"/>
    </location>
</feature>
<evidence type="ECO:0000313" key="7">
    <source>
        <dbReference type="Proteomes" id="UP000007110"/>
    </source>
</evidence>
<dbReference type="PANTHER" id="PTHR19354:SF2">
    <property type="entry name" value="LEUCINE-RICH REPEAT-CONTAINING PROTEIN DDB_G0290503"/>
    <property type="match status" value="1"/>
</dbReference>
<evidence type="ECO:0000256" key="1">
    <source>
        <dbReference type="ARBA" id="ARBA00004496"/>
    </source>
</evidence>
<keyword evidence="3 4" id="KW-0175">Coiled coil</keyword>
<dbReference type="EnsemblMetazoa" id="XM_011685207">
    <property type="protein sequence ID" value="XP_011683509"/>
    <property type="gene ID" value="LOC100891278"/>
</dbReference>
<dbReference type="RefSeq" id="XP_011683508.2">
    <property type="nucleotide sequence ID" value="XM_011685206.2"/>
</dbReference>
<feature type="region of interest" description="Disordered" evidence="5">
    <location>
        <begin position="560"/>
        <end position="580"/>
    </location>
</feature>
<dbReference type="RefSeq" id="XP_011683509.2">
    <property type="nucleotide sequence ID" value="XM_011685207.2"/>
</dbReference>
<evidence type="ECO:0000256" key="3">
    <source>
        <dbReference type="ARBA" id="ARBA00023054"/>
    </source>
</evidence>
<feature type="compositionally biased region" description="Low complexity" evidence="5">
    <location>
        <begin position="378"/>
        <end position="387"/>
    </location>
</feature>
<feature type="compositionally biased region" description="Basic residues" evidence="5">
    <location>
        <begin position="184"/>
        <end position="200"/>
    </location>
</feature>
<dbReference type="InParanoid" id="A0A7M7GG47"/>
<sequence length="908" mass="103576">MAACEMVTTSSSSSYGLHQASLIHIPPSSADQSPTTYLSCNGTMGSTSSLLADSGYRGYSDTTTNSNSSVFEEPSAPNDDTESIGPPKLTPISGKLEKTKEKKLIRPIAVRFASPNTSPTETYKQSSSQSPSLSDTMATYSHPPDILMTNNNHGFSAGKHFGKPPTKTMSLQDITPMQQPYRMNVHHNNHGTTNGHHHHQSTLPHKGDAAQRSALHQKLQQAQSLNFLNRGGWANIHHGGTVVPGKIGNAGRHRSHSHSMYPGDGQRPLQATHGQDTKQHSPHPHLASPRTNGEEHVYAPVSVSSVPEESDLAEENRILRNKVQSKHDQDMKHQLVTMRDTMEVNEQTIFQVQDEKRRDYEGRINRLQTQLQQDKESSLSQQRSQQQEIYRLEQDRKQVKQRLEGLQKELSRLKDNGKKVDEQQSVLAESQQEITNKRYEIKRLEEGVKRSKEELQYEKENVKRLQIELDKTRLQVTKRTNGSQQQLLSKKEAELSQVKADVKKTMDQRDSLMLRVKNQGDEIDRLGALVKTREQELAQERCEVAYLKEVNERLTSALKEKEEKVEKTKVSKEGSAPNSKKVDVIQLELGRTVEKLQQLQTEKDMESTRLQKRISEKDVDIKRLQGRLRERGKGSERNGVDQKTNPAQRRLEQDRLELQAKLAKREQELKQARQQVLMLQTQERNTGPALSNSILQKKEAELKACQEKLHQRHAEITYIREKLGERDAETTALKVKLDRVHRQIPENGRRSGSLDRELSGTRAAKQQLELHVKSLKEENARLKDKLSRVAVGVRTLSESHLNLAKLSMVPSVPDKPKFERTDPKVIGQLQKEVTNLKQEISCLNEDKEKQTAEFRQEHGIWQEEKHRVIAYQKQLQLNYVQMCQKNKKLEQEVQQLTKELDNEEVIQC</sequence>
<dbReference type="Proteomes" id="UP000007110">
    <property type="component" value="Unassembled WGS sequence"/>
</dbReference>
<feature type="region of interest" description="Disordered" evidence="5">
    <location>
        <begin position="55"/>
        <end position="141"/>
    </location>
</feature>
<accession>A0A7M7GG47</accession>
<protein>
    <submittedName>
        <fullName evidence="6">Uncharacterized protein</fullName>
    </submittedName>
</protein>
<feature type="region of interest" description="Disordered" evidence="5">
    <location>
        <begin position="621"/>
        <end position="652"/>
    </location>
</feature>
<dbReference type="Pfam" id="PF06818">
    <property type="entry name" value="Fez1"/>
    <property type="match status" value="1"/>
</dbReference>
<dbReference type="RefSeq" id="XP_003724098.2">
    <property type="nucleotide sequence ID" value="XM_003724050.3"/>
</dbReference>
<dbReference type="RefSeq" id="XP_011683510.2">
    <property type="nucleotide sequence ID" value="XM_011685208.2"/>
</dbReference>
<dbReference type="OrthoDB" id="10030037at2759"/>
<dbReference type="PANTHER" id="PTHR19354">
    <property type="entry name" value="ZIPPER PUTATIVE TUMOR SUPPRESSOR 2 HOMOLOG-LIKE PROTEIN-RELATED"/>
    <property type="match status" value="1"/>
</dbReference>
<feature type="compositionally biased region" description="Basic and acidic residues" evidence="5">
    <location>
        <begin position="560"/>
        <end position="572"/>
    </location>
</feature>
<dbReference type="EnsemblMetazoa" id="XM_011685208">
    <property type="protein sequence ID" value="XP_011683510"/>
    <property type="gene ID" value="LOC100891278"/>
</dbReference>
<proteinExistence type="predicted"/>
<feature type="region of interest" description="Disordered" evidence="5">
    <location>
        <begin position="183"/>
        <end position="218"/>
    </location>
</feature>
<name>A0A7M7GG47_STRPU</name>
<dbReference type="EnsemblMetazoa" id="XM_011685206">
    <property type="protein sequence ID" value="XP_011683508"/>
    <property type="gene ID" value="LOC100891278"/>
</dbReference>
<dbReference type="GO" id="GO:0005737">
    <property type="term" value="C:cytoplasm"/>
    <property type="evidence" value="ECO:0007669"/>
    <property type="project" value="UniProtKB-SubCell"/>
</dbReference>
<dbReference type="FunCoup" id="A0A7M7GG47">
    <property type="interactions" value="863"/>
</dbReference>
<reference evidence="6" key="2">
    <citation type="submission" date="2021-01" db="UniProtKB">
        <authorList>
            <consortium name="EnsemblMetazoa"/>
        </authorList>
    </citation>
    <scope>IDENTIFICATION</scope>
</reference>